<evidence type="ECO:0000313" key="1">
    <source>
        <dbReference type="EMBL" id="MDI1491879.1"/>
    </source>
</evidence>
<gene>
    <name evidence="1" type="ORF">OHK93_003090</name>
</gene>
<reference evidence="1" key="1">
    <citation type="journal article" date="2023" name="Genome Biol. Evol.">
        <title>First Whole Genome Sequence and Flow Cytometry Genome Size Data for the Lichen-Forming Fungus Ramalina farinacea (Ascomycota).</title>
        <authorList>
            <person name="Llewellyn T."/>
            <person name="Mian S."/>
            <person name="Hill R."/>
            <person name="Leitch I.J."/>
            <person name="Gaya E."/>
        </authorList>
    </citation>
    <scope>NUCLEOTIDE SEQUENCE</scope>
    <source>
        <strain evidence="1">LIQ254RAFAR</strain>
    </source>
</reference>
<dbReference type="AlphaFoldDB" id="A0AA43TXV8"/>
<protein>
    <submittedName>
        <fullName evidence="1">Uncharacterized protein</fullName>
    </submittedName>
</protein>
<dbReference type="EMBL" id="JAPUFD010000016">
    <property type="protein sequence ID" value="MDI1491879.1"/>
    <property type="molecule type" value="Genomic_DNA"/>
</dbReference>
<proteinExistence type="predicted"/>
<dbReference type="Proteomes" id="UP001161017">
    <property type="component" value="Unassembled WGS sequence"/>
</dbReference>
<organism evidence="1 2">
    <name type="scientific">Ramalina farinacea</name>
    <dbReference type="NCBI Taxonomy" id="258253"/>
    <lineage>
        <taxon>Eukaryota</taxon>
        <taxon>Fungi</taxon>
        <taxon>Dikarya</taxon>
        <taxon>Ascomycota</taxon>
        <taxon>Pezizomycotina</taxon>
        <taxon>Lecanoromycetes</taxon>
        <taxon>OSLEUM clade</taxon>
        <taxon>Lecanoromycetidae</taxon>
        <taxon>Lecanorales</taxon>
        <taxon>Lecanorineae</taxon>
        <taxon>Ramalinaceae</taxon>
        <taxon>Ramalina</taxon>
    </lineage>
</organism>
<keyword evidence="2" id="KW-1185">Reference proteome</keyword>
<accession>A0AA43TXV8</accession>
<comment type="caution">
    <text evidence="1">The sequence shown here is derived from an EMBL/GenBank/DDBJ whole genome shotgun (WGS) entry which is preliminary data.</text>
</comment>
<name>A0AA43TXV8_9LECA</name>
<sequence length="346" mass="40291">MVVGDKILHIFRDIVPDFRDVVRSENGENRSLVRCLCVAENFYDGEPSSTQKTDPLRSSSKDCCYDFAKVHQQCSPDSTLTPKNTLDLRIFYTSRQIHQDAFLLFWRTTQFCFKDGEPLTDFLARLTEFQEQNLRHLIIFIAIHNFYTKDCWKWIEFYWSACNAKRSEFYSLRNLTGLELHLQIPGSQQRNFFTHESQIECIYECFDAVGDLCLLPLKTVEVRIRYAEPVKGRRKFPPKSRNVTTENLEEIAQNLRKRLLQPASAQQPFADSLAQKIEHLERSLQHLGRKASADEQTAVLLNKLTTGSELWPGERSPKRRESHLKAKAVEERIGRLKAELHKDLHS</sequence>
<evidence type="ECO:0000313" key="2">
    <source>
        <dbReference type="Proteomes" id="UP001161017"/>
    </source>
</evidence>